<dbReference type="HOGENOM" id="CLU_001324_9_7_1"/>
<keyword evidence="1" id="KW-0234">DNA repair</keyword>
<comment type="similarity">
    <text evidence="1">Belongs to the helicase family.</text>
</comment>
<dbReference type="EC" id="5.6.2.3" evidence="1"/>
<dbReference type="PANTHER" id="PTHR10492">
    <property type="match status" value="1"/>
</dbReference>
<reference evidence="4" key="2">
    <citation type="submission" date="2015-01" db="EMBL/GenBank/DDBJ databases">
        <title>Evolutionary Origins and Diversification of the Mycorrhizal Mutualists.</title>
        <authorList>
            <consortium name="DOE Joint Genome Institute"/>
            <consortium name="Mycorrhizal Genomics Consortium"/>
            <person name="Kohler A."/>
            <person name="Kuo A."/>
            <person name="Nagy L.G."/>
            <person name="Floudas D."/>
            <person name="Copeland A."/>
            <person name="Barry K.W."/>
            <person name="Cichocki N."/>
            <person name="Veneault-Fourrey C."/>
            <person name="LaButti K."/>
            <person name="Lindquist E.A."/>
            <person name="Lipzen A."/>
            <person name="Lundell T."/>
            <person name="Morin E."/>
            <person name="Murat C."/>
            <person name="Riley R."/>
            <person name="Ohm R."/>
            <person name="Sun H."/>
            <person name="Tunlid A."/>
            <person name="Henrissat B."/>
            <person name="Grigoriev I.V."/>
            <person name="Hibbett D.S."/>
            <person name="Martin F."/>
        </authorList>
    </citation>
    <scope>NUCLEOTIDE SEQUENCE [LARGE SCALE GENOMIC DNA]</scope>
    <source>
        <strain evidence="4">ATCC 200175</strain>
    </source>
</reference>
<name>A0A0C9TY38_PAXIN</name>
<keyword evidence="1" id="KW-0067">ATP-binding</keyword>
<evidence type="ECO:0000313" key="3">
    <source>
        <dbReference type="EMBL" id="KIJ12161.1"/>
    </source>
</evidence>
<reference evidence="3 4" key="1">
    <citation type="submission" date="2014-06" db="EMBL/GenBank/DDBJ databases">
        <authorList>
            <consortium name="DOE Joint Genome Institute"/>
            <person name="Kuo A."/>
            <person name="Kohler A."/>
            <person name="Nagy L.G."/>
            <person name="Floudas D."/>
            <person name="Copeland A."/>
            <person name="Barry K.W."/>
            <person name="Cichocki N."/>
            <person name="Veneault-Fourrey C."/>
            <person name="LaButti K."/>
            <person name="Lindquist E.A."/>
            <person name="Lipzen A."/>
            <person name="Lundell T."/>
            <person name="Morin E."/>
            <person name="Murat C."/>
            <person name="Sun H."/>
            <person name="Tunlid A."/>
            <person name="Henrissat B."/>
            <person name="Grigoriev I.V."/>
            <person name="Hibbett D.S."/>
            <person name="Martin F."/>
            <person name="Nordberg H.P."/>
            <person name="Cantor M.N."/>
            <person name="Hua S.X."/>
        </authorList>
    </citation>
    <scope>NUCLEOTIDE SEQUENCE [LARGE SCALE GENOMIC DNA]</scope>
    <source>
        <strain evidence="3 4">ATCC 200175</strain>
    </source>
</reference>
<evidence type="ECO:0000313" key="4">
    <source>
        <dbReference type="Proteomes" id="UP000053647"/>
    </source>
</evidence>
<comment type="catalytic activity">
    <reaction evidence="1">
        <text>ATP + H2O = ADP + phosphate + H(+)</text>
        <dbReference type="Rhea" id="RHEA:13065"/>
        <dbReference type="ChEBI" id="CHEBI:15377"/>
        <dbReference type="ChEBI" id="CHEBI:15378"/>
        <dbReference type="ChEBI" id="CHEBI:30616"/>
        <dbReference type="ChEBI" id="CHEBI:43474"/>
        <dbReference type="ChEBI" id="CHEBI:456216"/>
        <dbReference type="EC" id="5.6.2.3"/>
    </reaction>
</comment>
<evidence type="ECO:0000256" key="1">
    <source>
        <dbReference type="RuleBase" id="RU363044"/>
    </source>
</evidence>
<dbReference type="GO" id="GO:0016887">
    <property type="term" value="F:ATP hydrolysis activity"/>
    <property type="evidence" value="ECO:0007669"/>
    <property type="project" value="RHEA"/>
</dbReference>
<keyword evidence="1" id="KW-0378">Hydrolase</keyword>
<dbReference type="EMBL" id="KN819367">
    <property type="protein sequence ID" value="KIJ12161.1"/>
    <property type="molecule type" value="Genomic_DNA"/>
</dbReference>
<proteinExistence type="inferred from homology"/>
<dbReference type="AlphaFoldDB" id="A0A0C9TY38"/>
<organism evidence="3 4">
    <name type="scientific">Paxillus involutus ATCC 200175</name>
    <dbReference type="NCBI Taxonomy" id="664439"/>
    <lineage>
        <taxon>Eukaryota</taxon>
        <taxon>Fungi</taxon>
        <taxon>Dikarya</taxon>
        <taxon>Basidiomycota</taxon>
        <taxon>Agaricomycotina</taxon>
        <taxon>Agaricomycetes</taxon>
        <taxon>Agaricomycetidae</taxon>
        <taxon>Boletales</taxon>
        <taxon>Paxilineae</taxon>
        <taxon>Paxillaceae</taxon>
        <taxon>Paxillus</taxon>
    </lineage>
</organism>
<keyword evidence="1" id="KW-0233">DNA recombination</keyword>
<keyword evidence="1" id="KW-0227">DNA damage</keyword>
<dbReference type="Gene3D" id="3.40.50.300">
    <property type="entry name" value="P-loop containing nucleotide triphosphate hydrolases"/>
    <property type="match status" value="1"/>
</dbReference>
<accession>A0A0C9TY38</accession>
<dbReference type="SUPFAM" id="SSF52540">
    <property type="entry name" value="P-loop containing nucleoside triphosphate hydrolases"/>
    <property type="match status" value="1"/>
</dbReference>
<keyword evidence="4" id="KW-1185">Reference proteome</keyword>
<evidence type="ECO:0000259" key="2">
    <source>
        <dbReference type="Pfam" id="PF05970"/>
    </source>
</evidence>
<keyword evidence="1" id="KW-0347">Helicase</keyword>
<dbReference type="GO" id="GO:0006281">
    <property type="term" value="P:DNA repair"/>
    <property type="evidence" value="ECO:0007669"/>
    <property type="project" value="UniProtKB-KW"/>
</dbReference>
<keyword evidence="1" id="KW-0547">Nucleotide-binding</keyword>
<comment type="cofactor">
    <cofactor evidence="1">
        <name>Mg(2+)</name>
        <dbReference type="ChEBI" id="CHEBI:18420"/>
    </cofactor>
</comment>
<dbReference type="PANTHER" id="PTHR10492:SF57">
    <property type="entry name" value="ATP-DEPENDENT DNA HELICASE"/>
    <property type="match status" value="1"/>
</dbReference>
<dbReference type="GO" id="GO:0000723">
    <property type="term" value="P:telomere maintenance"/>
    <property type="evidence" value="ECO:0007669"/>
    <property type="project" value="InterPro"/>
</dbReference>
<dbReference type="InterPro" id="IPR010285">
    <property type="entry name" value="DNA_helicase_pif1-like_DEAD"/>
</dbReference>
<dbReference type="OrthoDB" id="2689584at2759"/>
<dbReference type="InterPro" id="IPR027417">
    <property type="entry name" value="P-loop_NTPase"/>
</dbReference>
<dbReference type="Pfam" id="PF05970">
    <property type="entry name" value="PIF1"/>
    <property type="match status" value="1"/>
</dbReference>
<protein>
    <recommendedName>
        <fullName evidence="1">ATP-dependent DNA helicase</fullName>
        <ecNumber evidence="1">5.6.2.3</ecNumber>
    </recommendedName>
</protein>
<sequence length="92" mass="9980">MTGEQIEIYDTILNAVIHAQPLLGFVDGKAGRGKTFLVNAICDKLWSQGRLVLPTVTVVFAAQLYPGGRTTHSTFKVTLLCSACSYSMFTPV</sequence>
<gene>
    <name evidence="3" type="ORF">PAXINDRAFT_83263</name>
</gene>
<feature type="domain" description="DNA helicase Pif1-like DEAD-box helicase" evidence="2">
    <location>
        <begin position="2"/>
        <end position="81"/>
    </location>
</feature>
<dbReference type="Proteomes" id="UP000053647">
    <property type="component" value="Unassembled WGS sequence"/>
</dbReference>
<dbReference type="GO" id="GO:0006310">
    <property type="term" value="P:DNA recombination"/>
    <property type="evidence" value="ECO:0007669"/>
    <property type="project" value="UniProtKB-KW"/>
</dbReference>
<dbReference type="GO" id="GO:0043139">
    <property type="term" value="F:5'-3' DNA helicase activity"/>
    <property type="evidence" value="ECO:0007669"/>
    <property type="project" value="UniProtKB-EC"/>
</dbReference>
<dbReference type="GO" id="GO:0005524">
    <property type="term" value="F:ATP binding"/>
    <property type="evidence" value="ECO:0007669"/>
    <property type="project" value="UniProtKB-KW"/>
</dbReference>